<evidence type="ECO:0000313" key="2">
    <source>
        <dbReference type="Proteomes" id="UP000008148"/>
    </source>
</evidence>
<keyword evidence="2" id="KW-1185">Reference proteome</keyword>
<accession>A8AQB5</accession>
<dbReference type="KEGG" id="cko:CKO_04627"/>
<name>A8AQB5_CITK8</name>
<reference evidence="1 2" key="1">
    <citation type="submission" date="2007-08" db="EMBL/GenBank/DDBJ databases">
        <authorList>
            <consortium name="The Citrobacter koseri Genome Sequencing Project"/>
            <person name="McClelland M."/>
            <person name="Sanderson E.K."/>
            <person name="Porwollik S."/>
            <person name="Spieth J."/>
            <person name="Clifton W.S."/>
            <person name="Latreille P."/>
            <person name="Courtney L."/>
            <person name="Wang C."/>
            <person name="Pepin K."/>
            <person name="Bhonagiri V."/>
            <person name="Nash W."/>
            <person name="Johnson M."/>
            <person name="Thiruvilangam P."/>
            <person name="Wilson R."/>
        </authorList>
    </citation>
    <scope>NUCLEOTIDE SEQUENCE [LARGE SCALE GENOMIC DNA]</scope>
    <source>
        <strain evidence="2">ATCC BAA-895 / CDC 4225-83 / SGSC4696</strain>
    </source>
</reference>
<organism evidence="1 2">
    <name type="scientific">Citrobacter koseri (strain ATCC BAA-895 / CDC 4225-83 / SGSC4696)</name>
    <dbReference type="NCBI Taxonomy" id="290338"/>
    <lineage>
        <taxon>Bacteria</taxon>
        <taxon>Pseudomonadati</taxon>
        <taxon>Pseudomonadota</taxon>
        <taxon>Gammaproteobacteria</taxon>
        <taxon>Enterobacterales</taxon>
        <taxon>Enterobacteriaceae</taxon>
        <taxon>Citrobacter</taxon>
    </lineage>
</organism>
<dbReference type="HOGENOM" id="CLU_3151010_0_0_6"/>
<proteinExistence type="predicted"/>
<dbReference type="AlphaFoldDB" id="A8AQB5"/>
<gene>
    <name evidence="1" type="ordered locus">CKO_04627</name>
</gene>
<protein>
    <submittedName>
        <fullName evidence="1">Uncharacterized protein</fullName>
    </submittedName>
</protein>
<dbReference type="EMBL" id="CP000822">
    <property type="protein sequence ID" value="ABV15677.1"/>
    <property type="molecule type" value="Genomic_DNA"/>
</dbReference>
<dbReference type="Proteomes" id="UP000008148">
    <property type="component" value="Chromosome"/>
</dbReference>
<sequence length="48" mass="6045">MRWRYHGIFWVEVLIFHSPDDFYCRFAGWRLRLALPGLRFIFCRPDKR</sequence>
<evidence type="ECO:0000313" key="1">
    <source>
        <dbReference type="EMBL" id="ABV15677.1"/>
    </source>
</evidence>